<reference evidence="4 6" key="2">
    <citation type="submission" date="2018-11" db="EMBL/GenBank/DDBJ databases">
        <title>Genome sequences of Brenneria nigrifluens and Brenneria rubrifaciens.</title>
        <authorList>
            <person name="Poret-Peterson A.T."/>
            <person name="McClean A.E."/>
            <person name="Kluepfel D.A."/>
        </authorList>
    </citation>
    <scope>NUCLEOTIDE SEQUENCE [LARGE SCALE GENOMIC DNA]</scope>
    <source>
        <strain evidence="4 6">ATCC 13028</strain>
    </source>
</reference>
<evidence type="ECO:0000256" key="1">
    <source>
        <dbReference type="SAM" id="MobiDB-lite"/>
    </source>
</evidence>
<evidence type="ECO:0000256" key="2">
    <source>
        <dbReference type="SAM" id="Phobius"/>
    </source>
</evidence>
<dbReference type="AlphaFoldDB" id="A0A2U1USN0"/>
<dbReference type="RefSeq" id="WP_009112840.1">
    <property type="nucleotide sequence ID" value="NZ_CP034036.1"/>
</dbReference>
<evidence type="ECO:0000313" key="3">
    <source>
        <dbReference type="EMBL" id="PWC24677.1"/>
    </source>
</evidence>
<dbReference type="Proteomes" id="UP000303847">
    <property type="component" value="Chromosome"/>
</dbReference>
<dbReference type="OrthoDB" id="6626333at2"/>
<protein>
    <recommendedName>
        <fullName evidence="7">DUF2644 domain-containing protein</fullName>
    </recommendedName>
</protein>
<name>A0A2U1USN0_9GAMM</name>
<feature type="transmembrane region" description="Helical" evidence="2">
    <location>
        <begin position="21"/>
        <end position="38"/>
    </location>
</feature>
<evidence type="ECO:0000313" key="4">
    <source>
        <dbReference type="EMBL" id="QCR04658.1"/>
    </source>
</evidence>
<keyword evidence="2" id="KW-0812">Transmembrane</keyword>
<evidence type="ECO:0000313" key="5">
    <source>
        <dbReference type="Proteomes" id="UP000295985"/>
    </source>
</evidence>
<evidence type="ECO:0000313" key="6">
    <source>
        <dbReference type="Proteomes" id="UP000303847"/>
    </source>
</evidence>
<dbReference type="EMBL" id="CP034036">
    <property type="protein sequence ID" value="QCR04658.1"/>
    <property type="molecule type" value="Genomic_DNA"/>
</dbReference>
<dbReference type="EMBL" id="QDKK01000011">
    <property type="protein sequence ID" value="PWC24677.1"/>
    <property type="molecule type" value="Genomic_DNA"/>
</dbReference>
<dbReference type="Proteomes" id="UP000295985">
    <property type="component" value="Unassembled WGS sequence"/>
</dbReference>
<reference evidence="3 5" key="1">
    <citation type="submission" date="2018-04" db="EMBL/GenBank/DDBJ databases">
        <title>Brenneria corticis sp.nov.</title>
        <authorList>
            <person name="Li Y."/>
        </authorList>
    </citation>
    <scope>NUCLEOTIDE SEQUENCE [LARGE SCALE GENOMIC DNA]</scope>
    <source>
        <strain evidence="3 5">LMG 2694</strain>
    </source>
</reference>
<gene>
    <name evidence="3" type="ORF">DDT54_08290</name>
    <name evidence="4" type="ORF">EH206_11035</name>
</gene>
<keyword evidence="2" id="KW-1133">Transmembrane helix</keyword>
<keyword evidence="6" id="KW-1185">Reference proteome</keyword>
<sequence>MSLRDLITNPASGRLSTSDTLVVAAFVATTVVLLWYAWTGQLTEWLFVGYIAAWVTQSQASKYNSIKRDSLTQQQKEQTDDSAP</sequence>
<evidence type="ECO:0008006" key="7">
    <source>
        <dbReference type="Google" id="ProtNLM"/>
    </source>
</evidence>
<proteinExistence type="predicted"/>
<feature type="region of interest" description="Disordered" evidence="1">
    <location>
        <begin position="64"/>
        <end position="84"/>
    </location>
</feature>
<organism evidence="3 5">
    <name type="scientific">Brenneria nigrifluens DSM 30175 = ATCC 13028</name>
    <dbReference type="NCBI Taxonomy" id="1121120"/>
    <lineage>
        <taxon>Bacteria</taxon>
        <taxon>Pseudomonadati</taxon>
        <taxon>Pseudomonadota</taxon>
        <taxon>Gammaproteobacteria</taxon>
        <taxon>Enterobacterales</taxon>
        <taxon>Pectobacteriaceae</taxon>
        <taxon>Brenneria</taxon>
    </lineage>
</organism>
<accession>A0A2U1USN0</accession>
<keyword evidence="2" id="KW-0472">Membrane</keyword>